<feature type="transmembrane region" description="Helical" evidence="2">
    <location>
        <begin position="93"/>
        <end position="112"/>
    </location>
</feature>
<evidence type="ECO:0000256" key="2">
    <source>
        <dbReference type="SAM" id="Phobius"/>
    </source>
</evidence>
<dbReference type="Gene3D" id="1.25.40.10">
    <property type="entry name" value="Tetratricopeptide repeat domain"/>
    <property type="match status" value="1"/>
</dbReference>
<dbReference type="InterPro" id="IPR011990">
    <property type="entry name" value="TPR-like_helical_dom_sf"/>
</dbReference>
<dbReference type="Proteomes" id="UP000034350">
    <property type="component" value="Unassembled WGS sequence"/>
</dbReference>
<dbReference type="GeneID" id="36319358"/>
<keyword evidence="2" id="KW-0472">Membrane</keyword>
<dbReference type="RefSeq" id="XP_024332318.1">
    <property type="nucleotide sequence ID" value="XM_024474437.1"/>
</dbReference>
<keyword evidence="2" id="KW-1133">Transmembrane helix</keyword>
<organism evidence="3 4">
    <name type="scientific">Vairimorpha ceranae</name>
    <dbReference type="NCBI Taxonomy" id="40302"/>
    <lineage>
        <taxon>Eukaryota</taxon>
        <taxon>Fungi</taxon>
        <taxon>Fungi incertae sedis</taxon>
        <taxon>Microsporidia</taxon>
        <taxon>Nosematidae</taxon>
        <taxon>Vairimorpha</taxon>
    </lineage>
</organism>
<keyword evidence="4" id="KW-1185">Reference proteome</keyword>
<keyword evidence="1" id="KW-0677">Repeat</keyword>
<dbReference type="SUPFAM" id="SSF81901">
    <property type="entry name" value="HCP-like"/>
    <property type="match status" value="2"/>
</dbReference>
<dbReference type="EMBL" id="JPQZ01000002">
    <property type="protein sequence ID" value="KKO76576.1"/>
    <property type="molecule type" value="Genomic_DNA"/>
</dbReference>
<dbReference type="SMART" id="SM00671">
    <property type="entry name" value="SEL1"/>
    <property type="match status" value="4"/>
</dbReference>
<sequence length="399" mass="46953">MNGPRYKQEKKIFKLYSNKIQQDCIKAFEEFLNLYTIAYEDENSLMRNSFLTEDPLPSLNEIVKFNTEYYLQICAKLEHYVKNYLFYLKKPKYIANIIAYYAFALEYGLFGMEINKKNAFQYYKLSAQNGSPFGTFRLAQCYEKGEVCAKNKYKALEFYRCAAKLGSIHGLHTYGTILLQNNFDIDEREEIAFFYLKIGINKAIKSYPYVFYDYARYIEFKLSDNEITFEVDWCFKVYFRGAQNECPNCQYRVAQCFEFGELNVNVDLKKAFSYYKSAAFNGHIDAQVKIAQTLIEKGDKTQTNYNLAYNYAIKAAIKGDCKAIKYMTIFYKNGLGIKKNIAVSNWWEKILFVHLKEQKVVLNLQEFEILNHLIIIPLENRNENVFEEYEGNGEIIKVM</sequence>
<protein>
    <submittedName>
        <fullName evidence="3">Skt5-like protein</fullName>
    </submittedName>
</protein>
<dbReference type="Pfam" id="PF08238">
    <property type="entry name" value="Sel1"/>
    <property type="match status" value="5"/>
</dbReference>
<evidence type="ECO:0000256" key="1">
    <source>
        <dbReference type="ARBA" id="ARBA00022737"/>
    </source>
</evidence>
<comment type="caution">
    <text evidence="3">The sequence shown here is derived from an EMBL/GenBank/DDBJ whole genome shotgun (WGS) entry which is preliminary data.</text>
</comment>
<dbReference type="PANTHER" id="PTHR46430">
    <property type="entry name" value="PROTEIN SKT5-RELATED"/>
    <property type="match status" value="1"/>
</dbReference>
<gene>
    <name evidence="3" type="ORF">AAJ76_2000125679</name>
</gene>
<proteinExistence type="predicted"/>
<dbReference type="OrthoDB" id="272077at2759"/>
<name>A0A0F9WGZ6_9MICR</name>
<dbReference type="InterPro" id="IPR051726">
    <property type="entry name" value="Chitin_Synth_Reg"/>
</dbReference>
<dbReference type="VEuPathDB" id="MicrosporidiaDB:G9O61_00g006500"/>
<dbReference type="PANTHER" id="PTHR46430:SF1">
    <property type="entry name" value="CHITIN SYNTHASE REGULATOR SKT5-RELATED"/>
    <property type="match status" value="1"/>
</dbReference>
<dbReference type="InterPro" id="IPR006597">
    <property type="entry name" value="Sel1-like"/>
</dbReference>
<dbReference type="VEuPathDB" id="MicrosporidiaDB:AAJ76_2000125679"/>
<dbReference type="AlphaFoldDB" id="A0A0F9WGZ6"/>
<accession>A0A0F9WGZ6</accession>
<evidence type="ECO:0000313" key="4">
    <source>
        <dbReference type="Proteomes" id="UP000034350"/>
    </source>
</evidence>
<dbReference type="VEuPathDB" id="MicrosporidiaDB:NCER_100623"/>
<keyword evidence="2" id="KW-0812">Transmembrane</keyword>
<evidence type="ECO:0000313" key="3">
    <source>
        <dbReference type="EMBL" id="KKO76576.1"/>
    </source>
</evidence>
<reference evidence="3 4" key="1">
    <citation type="journal article" date="2015" name="Environ. Microbiol.">
        <title>Genome analyses suggest the presence of polyploidy and recent human-driven expansions in eight global populations of the honeybee pathogen Nosema ceranae.</title>
        <authorList>
            <person name="Pelin A."/>
            <person name="Selman M."/>
            <person name="Aris-Brosou S."/>
            <person name="Farinelli L."/>
            <person name="Corradi N."/>
        </authorList>
    </citation>
    <scope>NUCLEOTIDE SEQUENCE [LARGE SCALE GENOMIC DNA]</scope>
    <source>
        <strain evidence="3 4">PA08 1199</strain>
    </source>
</reference>